<dbReference type="EMBL" id="BFAA01020614">
    <property type="protein sequence ID" value="GCB82143.1"/>
    <property type="molecule type" value="Genomic_DNA"/>
</dbReference>
<evidence type="ECO:0000313" key="4">
    <source>
        <dbReference type="Proteomes" id="UP000288216"/>
    </source>
</evidence>
<evidence type="ECO:0000313" key="3">
    <source>
        <dbReference type="EMBL" id="GCB82143.1"/>
    </source>
</evidence>
<gene>
    <name evidence="3" type="ORF">scyTo_0021945</name>
</gene>
<organism evidence="3 4">
    <name type="scientific">Scyliorhinus torazame</name>
    <name type="common">Cloudy catshark</name>
    <name type="synonym">Catulus torazame</name>
    <dbReference type="NCBI Taxonomy" id="75743"/>
    <lineage>
        <taxon>Eukaryota</taxon>
        <taxon>Metazoa</taxon>
        <taxon>Chordata</taxon>
        <taxon>Craniata</taxon>
        <taxon>Vertebrata</taxon>
        <taxon>Chondrichthyes</taxon>
        <taxon>Elasmobranchii</taxon>
        <taxon>Galeomorphii</taxon>
        <taxon>Galeoidea</taxon>
        <taxon>Carcharhiniformes</taxon>
        <taxon>Scyliorhinidae</taxon>
        <taxon>Scyliorhinus</taxon>
    </lineage>
</organism>
<evidence type="ECO:0000256" key="2">
    <source>
        <dbReference type="SAM" id="MobiDB-lite"/>
    </source>
</evidence>
<feature type="coiled-coil region" evidence="1">
    <location>
        <begin position="132"/>
        <end position="169"/>
    </location>
</feature>
<accession>A0A401Q9T1</accession>
<name>A0A401Q9T1_SCYTO</name>
<protein>
    <submittedName>
        <fullName evidence="3">Uncharacterized protein</fullName>
    </submittedName>
</protein>
<evidence type="ECO:0000256" key="1">
    <source>
        <dbReference type="SAM" id="Coils"/>
    </source>
</evidence>
<sequence>MKRVLNSGKRISTEPCAQPASEGGPGPGSRAGEANGNQQEGGTEEREKEPSPVEGVQEALDKGESGHERDGTEKAEESTEGQGDDNEQEGQVKVTAEDFHTQPQFPGPGGATANGGEMESCSTPVTLSLEQAEEMERKMNSLLVKIQHLKAMEEDYHRLRQALVNLTMAPRHSPGNCRQVAGERW</sequence>
<dbReference type="AlphaFoldDB" id="A0A401Q9T1"/>
<reference evidence="3 4" key="1">
    <citation type="journal article" date="2018" name="Nat. Ecol. Evol.">
        <title>Shark genomes provide insights into elasmobranch evolution and the origin of vertebrates.</title>
        <authorList>
            <person name="Hara Y"/>
            <person name="Yamaguchi K"/>
            <person name="Onimaru K"/>
            <person name="Kadota M"/>
            <person name="Koyanagi M"/>
            <person name="Keeley SD"/>
            <person name="Tatsumi K"/>
            <person name="Tanaka K"/>
            <person name="Motone F"/>
            <person name="Kageyama Y"/>
            <person name="Nozu R"/>
            <person name="Adachi N"/>
            <person name="Nishimura O"/>
            <person name="Nakagawa R"/>
            <person name="Tanegashima C"/>
            <person name="Kiyatake I"/>
            <person name="Matsumoto R"/>
            <person name="Murakumo K"/>
            <person name="Nishida K"/>
            <person name="Terakita A"/>
            <person name="Kuratani S"/>
            <person name="Sato K"/>
            <person name="Hyodo S Kuraku.S."/>
        </authorList>
    </citation>
    <scope>NUCLEOTIDE SEQUENCE [LARGE SCALE GENOMIC DNA]</scope>
</reference>
<dbReference type="Proteomes" id="UP000288216">
    <property type="component" value="Unassembled WGS sequence"/>
</dbReference>
<feature type="compositionally biased region" description="Basic and acidic residues" evidence="2">
    <location>
        <begin position="59"/>
        <end position="77"/>
    </location>
</feature>
<dbReference type="OrthoDB" id="10593169at2759"/>
<keyword evidence="1" id="KW-0175">Coiled coil</keyword>
<feature type="region of interest" description="Disordered" evidence="2">
    <location>
        <begin position="1"/>
        <end position="121"/>
    </location>
</feature>
<keyword evidence="4" id="KW-1185">Reference proteome</keyword>
<proteinExistence type="predicted"/>
<comment type="caution">
    <text evidence="3">The sequence shown here is derived from an EMBL/GenBank/DDBJ whole genome shotgun (WGS) entry which is preliminary data.</text>
</comment>
<feature type="compositionally biased region" description="Acidic residues" evidence="2">
    <location>
        <begin position="78"/>
        <end position="88"/>
    </location>
</feature>